<accession>A0AAD4EPT4</accession>
<gene>
    <name evidence="10" type="ORF">NEMBOFW57_009638</name>
</gene>
<evidence type="ECO:0000256" key="4">
    <source>
        <dbReference type="ARBA" id="ARBA00023004"/>
    </source>
</evidence>
<dbReference type="Gene3D" id="3.10.180.80">
    <property type="entry name" value="Uncharacterised protein PF07063, DUF1338"/>
    <property type="match status" value="1"/>
</dbReference>
<dbReference type="GO" id="GO:0051213">
    <property type="term" value="F:dioxygenase activity"/>
    <property type="evidence" value="ECO:0007669"/>
    <property type="project" value="UniProtKB-KW"/>
</dbReference>
<proteinExistence type="inferred from homology"/>
<evidence type="ECO:0000256" key="3">
    <source>
        <dbReference type="ARBA" id="ARBA00023002"/>
    </source>
</evidence>
<dbReference type="CDD" id="cd16348">
    <property type="entry name" value="VOC_YdcJ_like"/>
    <property type="match status" value="1"/>
</dbReference>
<keyword evidence="11" id="KW-1185">Reference proteome</keyword>
<sequence length="477" mass="52327">MYKAEVPLYGDLVDIVQAVDSSVLAARGQRFDDIPIRHQIERHGAIRLGTQHEMRMISRLFAVMGMFPVGYYDLNMVGFPLHGTAFRPTSEESLRKNPFRVFTTVLRANQITSPSVRKTATEILSRRVLFSPRLCALIDAALSPPPSSHPATLLTAADADDLITESLSVFKWHSRATVPLATYLALQREHPMVADIVCFPSAHINHLTPRTLDIDAVQAEMVRRGLPAKDCIEGPPGGRRCEILLRQTSFKALEERVAFVSESDEESDASGKSGGGGGVVRGTHTARFGEVEQRGAAVTRKGRDLYDRLLTEAIARHAAAGKSGRVSDLLRELFSENYPDDWTELRTKGLVYFRYKAAQGELRGQAEAVLREARAPGAAVQVEQLLQAGLLTCEPITYEDFLPFSAAGIFTSNLGGEGEDGTERKFQGSGEASSRAELEELLGCTIPSEIDMYDRLQRASIRECEQALGLKAIVVAS</sequence>
<evidence type="ECO:0000256" key="1">
    <source>
        <dbReference type="ARBA" id="ARBA00001954"/>
    </source>
</evidence>
<dbReference type="InterPro" id="IPR047869">
    <property type="entry name" value="YdcJ_bac-like"/>
</dbReference>
<evidence type="ECO:0000313" key="10">
    <source>
        <dbReference type="EMBL" id="KAG7285020.1"/>
    </source>
</evidence>
<evidence type="ECO:0000256" key="8">
    <source>
        <dbReference type="ARBA" id="ARBA00035045"/>
    </source>
</evidence>
<evidence type="ECO:0000313" key="11">
    <source>
        <dbReference type="Proteomes" id="UP001197093"/>
    </source>
</evidence>
<dbReference type="Pfam" id="PF07063">
    <property type="entry name" value="HGLS"/>
    <property type="match status" value="1"/>
</dbReference>
<name>A0AAD4EPT4_9PEZI</name>
<protein>
    <recommendedName>
        <fullName evidence="7">2-oxoadipate dioxygenase/decarboxylase</fullName>
        <ecNumber evidence="6">1.13.11.93</ecNumber>
    </recommendedName>
    <alternativeName>
        <fullName evidence="8">2-hydroxyglutarate synthase</fullName>
    </alternativeName>
</protein>
<dbReference type="PANTHER" id="PTHR39479:SF2">
    <property type="entry name" value="2-OXOADIPATE DIOXYGENASE_DECARBOXYLASE"/>
    <property type="match status" value="1"/>
</dbReference>
<keyword evidence="4" id="KW-0408">Iron</keyword>
<dbReference type="SMART" id="SM01150">
    <property type="entry name" value="DUF1338"/>
    <property type="match status" value="1"/>
</dbReference>
<dbReference type="Proteomes" id="UP001197093">
    <property type="component" value="Unassembled WGS sequence"/>
</dbReference>
<dbReference type="EC" id="1.13.11.93" evidence="6"/>
<dbReference type="AlphaFoldDB" id="A0AAD4EPT4"/>
<keyword evidence="3" id="KW-0560">Oxidoreductase</keyword>
<evidence type="ECO:0000256" key="7">
    <source>
        <dbReference type="ARBA" id="ARBA00035034"/>
    </source>
</evidence>
<comment type="similarity">
    <text evidence="5">Belongs to the 2-oxoadipate dioxygenase/decarboxylase family.</text>
</comment>
<evidence type="ECO:0000256" key="6">
    <source>
        <dbReference type="ARBA" id="ARBA00035023"/>
    </source>
</evidence>
<dbReference type="InterPro" id="IPR009770">
    <property type="entry name" value="HGLS"/>
</dbReference>
<evidence type="ECO:0000256" key="5">
    <source>
        <dbReference type="ARBA" id="ARBA00035013"/>
    </source>
</evidence>
<keyword evidence="2" id="KW-0223">Dioxygenase</keyword>
<reference evidence="10" key="1">
    <citation type="submission" date="2023-02" db="EMBL/GenBank/DDBJ databases">
        <authorList>
            <person name="Palmer J.M."/>
        </authorList>
    </citation>
    <scope>NUCLEOTIDE SEQUENCE</scope>
    <source>
        <strain evidence="10">FW57</strain>
    </source>
</reference>
<comment type="caution">
    <text evidence="10">The sequence shown here is derived from an EMBL/GenBank/DDBJ whole genome shotgun (WGS) entry which is preliminary data.</text>
</comment>
<organism evidence="10 11">
    <name type="scientific">Staphylotrichum longicolle</name>
    <dbReference type="NCBI Taxonomy" id="669026"/>
    <lineage>
        <taxon>Eukaryota</taxon>
        <taxon>Fungi</taxon>
        <taxon>Dikarya</taxon>
        <taxon>Ascomycota</taxon>
        <taxon>Pezizomycotina</taxon>
        <taxon>Sordariomycetes</taxon>
        <taxon>Sordariomycetidae</taxon>
        <taxon>Sordariales</taxon>
        <taxon>Chaetomiaceae</taxon>
        <taxon>Staphylotrichum</taxon>
    </lineage>
</organism>
<evidence type="ECO:0000256" key="9">
    <source>
        <dbReference type="SAM" id="MobiDB-lite"/>
    </source>
</evidence>
<dbReference type="PANTHER" id="PTHR39479">
    <property type="match status" value="1"/>
</dbReference>
<comment type="cofactor">
    <cofactor evidence="1">
        <name>Fe(2+)</name>
        <dbReference type="ChEBI" id="CHEBI:29033"/>
    </cofactor>
</comment>
<feature type="region of interest" description="Disordered" evidence="9">
    <location>
        <begin position="261"/>
        <end position="281"/>
    </location>
</feature>
<evidence type="ECO:0000256" key="2">
    <source>
        <dbReference type="ARBA" id="ARBA00022964"/>
    </source>
</evidence>
<dbReference type="EMBL" id="JAHCVI010000005">
    <property type="protein sequence ID" value="KAG7285020.1"/>
    <property type="molecule type" value="Genomic_DNA"/>
</dbReference>